<sequence length="556" mass="59359">MDLATIDVWNTGALDTMADSLGKRVTTVSEVDEALRTASRLPGWYSEGADSARTLYTLTADDLRDEAAVLGAARQLAVETSSAVNHLKGRLAGLRAQAAGASMTIHNDGSVTAAPTPEHGDDEAREGLRKSLETSARALITQAADIDSDAALVFDAIRNGKISTHGAASIDEAMKAGVEQGGLSALEPPKQKTPYEVKAYWDALSPEQKQSLLRDRPELLGNVDGIPSAVRHEANVAQLGPVLKQLEDRRDQLKEQIKLWGLLTNEDAELEQVEKKIDDVKKLQELIGGDEWSPDNPLGRMLLVMDTHSGEQGKAAIALGNPDDADHVSVATPGLDTSIRNSFGSMLDESGALRRQTLEGLGDAGRGDEKVSTISWLDFEPPDNDSSRFPGIPYLEVAQQDRASDGAPDLANFYRAIDATSTKDDPHIVALGHSYGSLTQGLALQDPGGHPVDEAVFYGSPGFEANDEPELGLNDGHGYVMMGTSDFIEHVGGGPNGPAQVETKLEQLDVGSRTTADGVEREGAYIHSDYPRNGQNGELRVSGYLMARILAGLSPE</sequence>
<dbReference type="Proteomes" id="UP000013569">
    <property type="component" value="Unassembled WGS sequence"/>
</dbReference>
<dbReference type="EMBL" id="AQPW01000016">
    <property type="protein sequence ID" value="EON32158.1"/>
    <property type="molecule type" value="Genomic_DNA"/>
</dbReference>
<feature type="region of interest" description="Disordered" evidence="2">
    <location>
        <begin position="107"/>
        <end position="126"/>
    </location>
</feature>
<evidence type="ECO:0000313" key="5">
    <source>
        <dbReference type="Proteomes" id="UP000013569"/>
    </source>
</evidence>
<feature type="coiled-coil region" evidence="1">
    <location>
        <begin position="243"/>
        <end position="283"/>
    </location>
</feature>
<name>R7Y814_9ACTN</name>
<comment type="caution">
    <text evidence="4">The sequence shown here is derived from an EMBL/GenBank/DDBJ whole genome shotgun (WGS) entry which is preliminary data.</text>
</comment>
<dbReference type="PATRIC" id="fig|1316928.3.peg.2883"/>
<evidence type="ECO:0000256" key="1">
    <source>
        <dbReference type="SAM" id="Coils"/>
    </source>
</evidence>
<evidence type="ECO:0000313" key="4">
    <source>
        <dbReference type="EMBL" id="EON32158.1"/>
    </source>
</evidence>
<reference evidence="4 5" key="1">
    <citation type="journal article" date="2013" name="Genome Announc.">
        <title>Draft Genome Sequence of a Benzothiophene-Desulfurizing Bacterium, Gordona terrae Strain C-6.</title>
        <authorList>
            <person name="Wang W."/>
            <person name="Ma T."/>
            <person name="Ren Y."/>
            <person name="Li G."/>
        </authorList>
    </citation>
    <scope>NUCLEOTIDE SEQUENCE [LARGE SCALE GENOMIC DNA]</scope>
    <source>
        <strain evidence="4 5">C-6</strain>
    </source>
</reference>
<evidence type="ECO:0000256" key="2">
    <source>
        <dbReference type="SAM" id="MobiDB-lite"/>
    </source>
</evidence>
<gene>
    <name evidence="4" type="ORF">GTC6_14286</name>
</gene>
<feature type="domain" description="DUF1023" evidence="3">
    <location>
        <begin position="311"/>
        <end position="491"/>
    </location>
</feature>
<dbReference type="RefSeq" id="WP_010843266.1">
    <property type="nucleotide sequence ID" value="NZ_AQPW01000016.1"/>
</dbReference>
<keyword evidence="1" id="KW-0175">Coiled coil</keyword>
<dbReference type="AlphaFoldDB" id="R7Y814"/>
<dbReference type="ESTHER" id="9actn-r7y814">
    <property type="family name" value="Duf_1023"/>
</dbReference>
<dbReference type="Pfam" id="PF06259">
    <property type="entry name" value="Abhydrolase_8"/>
    <property type="match status" value="1"/>
</dbReference>
<dbReference type="InterPro" id="IPR029058">
    <property type="entry name" value="AB_hydrolase_fold"/>
</dbReference>
<proteinExistence type="predicted"/>
<organism evidence="4 5">
    <name type="scientific">Gordonia terrae C-6</name>
    <dbReference type="NCBI Taxonomy" id="1316928"/>
    <lineage>
        <taxon>Bacteria</taxon>
        <taxon>Bacillati</taxon>
        <taxon>Actinomycetota</taxon>
        <taxon>Actinomycetes</taxon>
        <taxon>Mycobacteriales</taxon>
        <taxon>Gordoniaceae</taxon>
        <taxon>Gordonia</taxon>
    </lineage>
</organism>
<dbReference type="SUPFAM" id="SSF53474">
    <property type="entry name" value="alpha/beta-Hydrolases"/>
    <property type="match status" value="1"/>
</dbReference>
<protein>
    <recommendedName>
        <fullName evidence="3">DUF1023 domain-containing protein</fullName>
    </recommendedName>
</protein>
<accession>R7Y814</accession>
<evidence type="ECO:0000259" key="3">
    <source>
        <dbReference type="Pfam" id="PF06259"/>
    </source>
</evidence>
<dbReference type="InterPro" id="IPR010427">
    <property type="entry name" value="DUF1023"/>
</dbReference>